<evidence type="ECO:0000313" key="2">
    <source>
        <dbReference type="Proteomes" id="UP000738431"/>
    </source>
</evidence>
<evidence type="ECO:0008006" key="3">
    <source>
        <dbReference type="Google" id="ProtNLM"/>
    </source>
</evidence>
<gene>
    <name evidence="1" type="ORF">K1X11_021420</name>
</gene>
<evidence type="ECO:0000313" key="1">
    <source>
        <dbReference type="EMBL" id="WRQ87381.1"/>
    </source>
</evidence>
<protein>
    <recommendedName>
        <fullName evidence="3">Lipoprotein</fullName>
    </recommendedName>
</protein>
<accession>A0ABZ1C799</accession>
<reference evidence="1 2" key="1">
    <citation type="submission" date="2023-12" db="EMBL/GenBank/DDBJ databases">
        <title>Description of an unclassified Opitutus bacterium of Verrucomicrobiota.</title>
        <authorList>
            <person name="Zhang D.-F."/>
        </authorList>
    </citation>
    <scope>NUCLEOTIDE SEQUENCE [LARGE SCALE GENOMIC DNA]</scope>
    <source>
        <strain evidence="1 2">WL0086</strain>
    </source>
</reference>
<dbReference type="Proteomes" id="UP000738431">
    <property type="component" value="Chromosome"/>
</dbReference>
<name>A0ABZ1C799_9BACT</name>
<keyword evidence="2" id="KW-1185">Reference proteome</keyword>
<organism evidence="1 2">
    <name type="scientific">Actomonas aquatica</name>
    <dbReference type="NCBI Taxonomy" id="2866162"/>
    <lineage>
        <taxon>Bacteria</taxon>
        <taxon>Pseudomonadati</taxon>
        <taxon>Verrucomicrobiota</taxon>
        <taxon>Opitutia</taxon>
        <taxon>Opitutales</taxon>
        <taxon>Opitutaceae</taxon>
        <taxon>Actomonas</taxon>
    </lineage>
</organism>
<proteinExistence type="predicted"/>
<dbReference type="EMBL" id="CP139781">
    <property type="protein sequence ID" value="WRQ87381.1"/>
    <property type="molecule type" value="Genomic_DNA"/>
</dbReference>
<dbReference type="PROSITE" id="PS51257">
    <property type="entry name" value="PROKAR_LIPOPROTEIN"/>
    <property type="match status" value="1"/>
</dbReference>
<dbReference type="RefSeq" id="WP_221029206.1">
    <property type="nucleotide sequence ID" value="NZ_CP139781.1"/>
</dbReference>
<sequence>MRATLRMRQLVGLGAIALLSGCTVTTHPASPSSSRSSLITLPSYQWSTGASLDRVEVCIAAQDPMTQATLRDHAIYYAAKTALEKGFDRFYVTAEVFDTAPPLRPPLTTLPPHAAHLAPPPPQYPRIHLTAECLEPGEIRIGGPRVLLLNAHWVKAELGRRLHIHDFQ</sequence>